<feature type="active site" description="Nucleophile; cysteine thiosulfonate intermediate" evidence="4">
    <location>
        <position position="237"/>
    </location>
</feature>
<dbReference type="HAMAP" id="MF_00063">
    <property type="entry name" value="CysH"/>
    <property type="match status" value="1"/>
</dbReference>
<feature type="binding site" evidence="4">
    <location>
        <position position="214"/>
    </location>
    <ligand>
        <name>[4Fe-4S] cluster</name>
        <dbReference type="ChEBI" id="CHEBI:49883"/>
    </ligand>
</feature>
<dbReference type="PANTHER" id="PTHR46509:SF1">
    <property type="entry name" value="PHOSPHOADENOSINE PHOSPHOSULFATE REDUCTASE"/>
    <property type="match status" value="1"/>
</dbReference>
<evidence type="ECO:0000256" key="1">
    <source>
        <dbReference type="ARBA" id="ARBA00009732"/>
    </source>
</evidence>
<comment type="subcellular location">
    <subcellularLocation>
        <location evidence="4">Cytoplasm</location>
    </subcellularLocation>
</comment>
<dbReference type="PIRSF" id="PIRSF000857">
    <property type="entry name" value="PAPS_reductase"/>
    <property type="match status" value="1"/>
</dbReference>
<evidence type="ECO:0000256" key="2">
    <source>
        <dbReference type="ARBA" id="ARBA00023002"/>
    </source>
</evidence>
<dbReference type="Pfam" id="PF01507">
    <property type="entry name" value="PAPS_reduct"/>
    <property type="match status" value="1"/>
</dbReference>
<dbReference type="STRING" id="134849.SAMN05443668_101536"/>
<feature type="binding site" evidence="4">
    <location>
        <position position="128"/>
    </location>
    <ligand>
        <name>[4Fe-4S] cluster</name>
        <dbReference type="ChEBI" id="CHEBI:49883"/>
    </ligand>
</feature>
<dbReference type="EC" id="1.8.4.10" evidence="4"/>
<dbReference type="GO" id="GO:0051539">
    <property type="term" value="F:4 iron, 4 sulfur cluster binding"/>
    <property type="evidence" value="ECO:0007669"/>
    <property type="project" value="UniProtKB-UniRule"/>
</dbReference>
<accession>A0A1M7ILU4</accession>
<feature type="binding site" evidence="4">
    <location>
        <position position="211"/>
    </location>
    <ligand>
        <name>[4Fe-4S] cluster</name>
        <dbReference type="ChEBI" id="CHEBI:49883"/>
    </ligand>
</feature>
<name>A0A1M7ILU4_9ACTN</name>
<dbReference type="InterPro" id="IPR014729">
    <property type="entry name" value="Rossmann-like_a/b/a_fold"/>
</dbReference>
<dbReference type="GO" id="GO:0005737">
    <property type="term" value="C:cytoplasm"/>
    <property type="evidence" value="ECO:0007669"/>
    <property type="project" value="UniProtKB-SubCell"/>
</dbReference>
<feature type="binding site" evidence="4">
    <location>
        <position position="129"/>
    </location>
    <ligand>
        <name>[4Fe-4S] cluster</name>
        <dbReference type="ChEBI" id="CHEBI:49883"/>
    </ligand>
</feature>
<evidence type="ECO:0000313" key="7">
    <source>
        <dbReference type="Proteomes" id="UP000184440"/>
    </source>
</evidence>
<comment type="cofactor">
    <cofactor evidence="4">
        <name>[4Fe-4S] cluster</name>
        <dbReference type="ChEBI" id="CHEBI:49883"/>
    </cofactor>
    <text evidence="4">Binds 1 [4Fe-4S] cluster per subunit.</text>
</comment>
<proteinExistence type="inferred from homology"/>
<dbReference type="GO" id="GO:0070814">
    <property type="term" value="P:hydrogen sulfide biosynthetic process"/>
    <property type="evidence" value="ECO:0007669"/>
    <property type="project" value="UniProtKB-UniRule"/>
</dbReference>
<dbReference type="Gene3D" id="3.40.50.620">
    <property type="entry name" value="HUPs"/>
    <property type="match status" value="1"/>
</dbReference>
<dbReference type="OrthoDB" id="9794018at2"/>
<keyword evidence="4" id="KW-0963">Cytoplasm</keyword>
<sequence length="241" mass="26527">MTDMLARPDVEVRDLSALRALAEEASAALEGAHPVEVLRWAGDTFGDRLCLTSSMGDAVLATLAAEAVPGIDVVFLDTGYHFAETLQTRDRVAAELDVTVVTVKPELTVAQQNIQYGQSLYARDSDSCCAMRKVEPLDRGLAPYDAWASGLRRDESFARRHTPVIGVDTRRNKIKVNPLACWTQDDVDRFVAERNVIVNPLVDRGFLSIGCAPCTRPVQLGEDRRAGRWSESEKTECGIHL</sequence>
<gene>
    <name evidence="4" type="primary">cysH</name>
    <name evidence="6" type="ORF">SAMN05443668_101536</name>
</gene>
<evidence type="ECO:0000259" key="5">
    <source>
        <dbReference type="Pfam" id="PF01507"/>
    </source>
</evidence>
<dbReference type="CDD" id="cd23945">
    <property type="entry name" value="PAPS_reductase"/>
    <property type="match status" value="1"/>
</dbReference>
<dbReference type="Proteomes" id="UP000184440">
    <property type="component" value="Unassembled WGS sequence"/>
</dbReference>
<dbReference type="NCBIfam" id="TIGR00434">
    <property type="entry name" value="cysH"/>
    <property type="match status" value="1"/>
</dbReference>
<reference evidence="6 7" key="1">
    <citation type="submission" date="2016-11" db="EMBL/GenBank/DDBJ databases">
        <authorList>
            <person name="Jaros S."/>
            <person name="Januszkiewicz K."/>
            <person name="Wedrychowicz H."/>
        </authorList>
    </citation>
    <scope>NUCLEOTIDE SEQUENCE [LARGE SCALE GENOMIC DNA]</scope>
    <source>
        <strain evidence="6 7">DSM 46144</strain>
    </source>
</reference>
<keyword evidence="4" id="KW-0479">Metal-binding</keyword>
<evidence type="ECO:0000256" key="4">
    <source>
        <dbReference type="HAMAP-Rule" id="MF_00063"/>
    </source>
</evidence>
<dbReference type="GO" id="GO:0046872">
    <property type="term" value="F:metal ion binding"/>
    <property type="evidence" value="ECO:0007669"/>
    <property type="project" value="UniProtKB-KW"/>
</dbReference>
<dbReference type="EMBL" id="FRCS01000001">
    <property type="protein sequence ID" value="SHM41784.1"/>
    <property type="molecule type" value="Genomic_DNA"/>
</dbReference>
<dbReference type="GO" id="GO:0019379">
    <property type="term" value="P:sulfate assimilation, phosphoadenylyl sulfate reduction by phosphoadenylyl-sulfate reductase (thioredoxin)"/>
    <property type="evidence" value="ECO:0007669"/>
    <property type="project" value="UniProtKB-UniRule"/>
</dbReference>
<comment type="similarity">
    <text evidence="1 4">Belongs to the PAPS reductase family. CysH subfamily.</text>
</comment>
<keyword evidence="7" id="KW-1185">Reference proteome</keyword>
<keyword evidence="4" id="KW-0411">Iron-sulfur</keyword>
<dbReference type="GO" id="GO:0004604">
    <property type="term" value="F:phosphoadenylyl-sulfate reductase (thioredoxin) activity"/>
    <property type="evidence" value="ECO:0007669"/>
    <property type="project" value="UniProtKB-UniRule"/>
</dbReference>
<dbReference type="RefSeq" id="WP_073251029.1">
    <property type="nucleotide sequence ID" value="NZ_FRCS01000001.1"/>
</dbReference>
<comment type="pathway">
    <text evidence="3 4">Sulfur metabolism; hydrogen sulfide biosynthesis; sulfite from sulfate.</text>
</comment>
<comment type="catalytic activity">
    <reaction evidence="4">
        <text>[thioredoxin]-disulfide + sulfite + AMP + 2 H(+) = adenosine 5'-phosphosulfate + [thioredoxin]-dithiol</text>
        <dbReference type="Rhea" id="RHEA:21976"/>
        <dbReference type="Rhea" id="RHEA-COMP:10698"/>
        <dbReference type="Rhea" id="RHEA-COMP:10700"/>
        <dbReference type="ChEBI" id="CHEBI:15378"/>
        <dbReference type="ChEBI" id="CHEBI:17359"/>
        <dbReference type="ChEBI" id="CHEBI:29950"/>
        <dbReference type="ChEBI" id="CHEBI:50058"/>
        <dbReference type="ChEBI" id="CHEBI:58243"/>
        <dbReference type="ChEBI" id="CHEBI:456215"/>
        <dbReference type="EC" id="1.8.4.10"/>
    </reaction>
</comment>
<evidence type="ECO:0000256" key="3">
    <source>
        <dbReference type="ARBA" id="ARBA00024327"/>
    </source>
</evidence>
<feature type="domain" description="Phosphoadenosine phosphosulphate reductase" evidence="5">
    <location>
        <begin position="53"/>
        <end position="217"/>
    </location>
</feature>
<dbReference type="InterPro" id="IPR002500">
    <property type="entry name" value="PAPS_reduct_dom"/>
</dbReference>
<dbReference type="SUPFAM" id="SSF52402">
    <property type="entry name" value="Adenine nucleotide alpha hydrolases-like"/>
    <property type="match status" value="1"/>
</dbReference>
<protein>
    <recommendedName>
        <fullName evidence="4">Adenosine 5'-phosphosulfate reductase</fullName>
        <shortName evidence="4">APS reductase</shortName>
        <ecNumber evidence="4">1.8.4.10</ecNumber>
    </recommendedName>
    <alternativeName>
        <fullName evidence="4">5'-adenylylsulfate reductase</fullName>
    </alternativeName>
    <alternativeName>
        <fullName evidence="4">Thioredoxin-dependent 5'-adenylylsulfate reductase</fullName>
    </alternativeName>
</protein>
<evidence type="ECO:0000313" key="6">
    <source>
        <dbReference type="EMBL" id="SHM41784.1"/>
    </source>
</evidence>
<dbReference type="AlphaFoldDB" id="A0A1M7ILU4"/>
<dbReference type="InterPro" id="IPR004511">
    <property type="entry name" value="PAPS/APS_Rdtase"/>
</dbReference>
<keyword evidence="4" id="KW-0408">Iron</keyword>
<dbReference type="GO" id="GO:0043866">
    <property type="term" value="F:adenylyl-sulfate reductase (thioredoxin) activity"/>
    <property type="evidence" value="ECO:0007669"/>
    <property type="project" value="UniProtKB-EC"/>
</dbReference>
<dbReference type="PANTHER" id="PTHR46509">
    <property type="entry name" value="PHOSPHOADENOSINE PHOSPHOSULFATE REDUCTASE"/>
    <property type="match status" value="1"/>
</dbReference>
<keyword evidence="2 4" id="KW-0560">Oxidoreductase</keyword>
<dbReference type="NCBIfam" id="NF002537">
    <property type="entry name" value="PRK02090.1"/>
    <property type="match status" value="1"/>
</dbReference>
<comment type="function">
    <text evidence="4">Catalyzes the formation of sulfite from adenosine 5'-phosphosulfate (APS) using thioredoxin as an electron donor.</text>
</comment>
<organism evidence="6 7">
    <name type="scientific">Cryptosporangium aurantiacum</name>
    <dbReference type="NCBI Taxonomy" id="134849"/>
    <lineage>
        <taxon>Bacteria</taxon>
        <taxon>Bacillati</taxon>
        <taxon>Actinomycetota</taxon>
        <taxon>Actinomycetes</taxon>
        <taxon>Cryptosporangiales</taxon>
        <taxon>Cryptosporangiaceae</taxon>
        <taxon>Cryptosporangium</taxon>
    </lineage>
</organism>